<keyword evidence="6" id="KW-0677">Repeat</keyword>
<keyword evidence="7" id="KW-0809">Transit peptide</keyword>
<feature type="region of interest" description="Disordered" evidence="13">
    <location>
        <begin position="1"/>
        <end position="47"/>
    </location>
</feature>
<comment type="function">
    <text evidence="12">Transcription termination factor. Binds to a 28 bp region within the tRNA(Leu(uur)) gene at a position immediately adjacent to and downstream of the 16S rRNA gene; this region comprises a tridecamer sequence critical for directing accurate termination. Binds DNA along the major grove and promotes DNA bending and partial unwinding. Promotes base flipping. Transcription termination activity appears to be polarized with highest specificity for transcripts initiated on the light strand.</text>
</comment>
<evidence type="ECO:0000256" key="5">
    <source>
        <dbReference type="ARBA" id="ARBA00022553"/>
    </source>
</evidence>
<keyword evidence="10" id="KW-0496">Mitochondrion</keyword>
<dbReference type="InterPro" id="IPR038538">
    <property type="entry name" value="MTERF_sf"/>
</dbReference>
<keyword evidence="11" id="KW-0804">Transcription</keyword>
<evidence type="ECO:0000256" key="13">
    <source>
        <dbReference type="SAM" id="MobiDB-lite"/>
    </source>
</evidence>
<dbReference type="AlphaFoldDB" id="A0A8J6DJ21"/>
<dbReference type="GO" id="GO:0006393">
    <property type="term" value="P:termination of mitochondrial transcription"/>
    <property type="evidence" value="ECO:0007669"/>
    <property type="project" value="TreeGrafter"/>
</dbReference>
<keyword evidence="15" id="KW-1185">Reference proteome</keyword>
<dbReference type="InterPro" id="IPR003690">
    <property type="entry name" value="MTERF"/>
</dbReference>
<evidence type="ECO:0000256" key="6">
    <source>
        <dbReference type="ARBA" id="ARBA00022737"/>
    </source>
</evidence>
<keyword evidence="8" id="KW-0805">Transcription regulation</keyword>
<dbReference type="GO" id="GO:0005759">
    <property type="term" value="C:mitochondrial matrix"/>
    <property type="evidence" value="ECO:0007669"/>
    <property type="project" value="TreeGrafter"/>
</dbReference>
<proteinExistence type="inferred from homology"/>
<evidence type="ECO:0000256" key="9">
    <source>
        <dbReference type="ARBA" id="ARBA00023125"/>
    </source>
</evidence>
<dbReference type="PANTHER" id="PTHR15437:SF2">
    <property type="entry name" value="TRANSCRIPTION TERMINATION FACTOR 1, MITOCHONDRIAL"/>
    <property type="match status" value="1"/>
</dbReference>
<dbReference type="FunFam" id="1.25.70.10:FF:000007">
    <property type="entry name" value="Mitochondrial transcription termination factor 1"/>
    <property type="match status" value="1"/>
</dbReference>
<protein>
    <submittedName>
        <fullName evidence="14">Transcription termination factor 1, mitochondrial</fullName>
    </submittedName>
</protein>
<dbReference type="EMBL" id="JAGFMF010011938">
    <property type="protein sequence ID" value="KAG8509570.1"/>
    <property type="molecule type" value="Genomic_DNA"/>
</dbReference>
<dbReference type="FunFam" id="1.25.70.10:FF:000003">
    <property type="entry name" value="transcription termination factor 2, mitochondrial"/>
    <property type="match status" value="1"/>
</dbReference>
<comment type="similarity">
    <text evidence="2">Belongs to the mTERF family.</text>
</comment>
<gene>
    <name evidence="14" type="ORF">J0S82_000571</name>
</gene>
<dbReference type="OrthoDB" id="637682at2759"/>
<dbReference type="SMART" id="SM00733">
    <property type="entry name" value="Mterf"/>
    <property type="match status" value="6"/>
</dbReference>
<feature type="compositionally biased region" description="Polar residues" evidence="13">
    <location>
        <begin position="13"/>
        <end position="22"/>
    </location>
</feature>
<comment type="subcellular location">
    <subcellularLocation>
        <location evidence="1">Mitochondrion</location>
    </subcellularLocation>
</comment>
<evidence type="ECO:0000256" key="10">
    <source>
        <dbReference type="ARBA" id="ARBA00023128"/>
    </source>
</evidence>
<evidence type="ECO:0000256" key="11">
    <source>
        <dbReference type="ARBA" id="ARBA00023163"/>
    </source>
</evidence>
<evidence type="ECO:0000313" key="15">
    <source>
        <dbReference type="Proteomes" id="UP000700334"/>
    </source>
</evidence>
<dbReference type="Pfam" id="PF02536">
    <property type="entry name" value="mTERF"/>
    <property type="match status" value="1"/>
</dbReference>
<evidence type="ECO:0000256" key="3">
    <source>
        <dbReference type="ARBA" id="ARBA00011245"/>
    </source>
</evidence>
<accession>A0A8J6DJ21</accession>
<evidence type="ECO:0000256" key="12">
    <source>
        <dbReference type="ARBA" id="ARBA00037520"/>
    </source>
</evidence>
<evidence type="ECO:0000313" key="14">
    <source>
        <dbReference type="EMBL" id="KAG8509570.1"/>
    </source>
</evidence>
<keyword evidence="5" id="KW-0597">Phosphoprotein</keyword>
<dbReference type="GO" id="GO:0003677">
    <property type="term" value="F:DNA binding"/>
    <property type="evidence" value="ECO:0007669"/>
    <property type="project" value="UniProtKB-KW"/>
</dbReference>
<dbReference type="PANTHER" id="PTHR15437">
    <property type="entry name" value="TRANSCRIPTION TERMINATION FACTOR, MITOCHONDRIAL"/>
    <property type="match status" value="1"/>
</dbReference>
<evidence type="ECO:0000256" key="7">
    <source>
        <dbReference type="ARBA" id="ARBA00022946"/>
    </source>
</evidence>
<name>A0A8J6DJ21_GALPY</name>
<evidence type="ECO:0000256" key="2">
    <source>
        <dbReference type="ARBA" id="ARBA00007692"/>
    </source>
</evidence>
<dbReference type="Proteomes" id="UP000700334">
    <property type="component" value="Unassembled WGS sequence"/>
</dbReference>
<keyword evidence="9" id="KW-0238">DNA-binding</keyword>
<organism evidence="14 15">
    <name type="scientific">Galemys pyrenaicus</name>
    <name type="common">Iberian desman</name>
    <name type="synonym">Pyrenean desman</name>
    <dbReference type="NCBI Taxonomy" id="202257"/>
    <lineage>
        <taxon>Eukaryota</taxon>
        <taxon>Metazoa</taxon>
        <taxon>Chordata</taxon>
        <taxon>Craniata</taxon>
        <taxon>Vertebrata</taxon>
        <taxon>Euteleostomi</taxon>
        <taxon>Mammalia</taxon>
        <taxon>Eutheria</taxon>
        <taxon>Laurasiatheria</taxon>
        <taxon>Eulipotyphla</taxon>
        <taxon>Talpidae</taxon>
        <taxon>Galemys</taxon>
    </lineage>
</organism>
<reference evidence="14" key="1">
    <citation type="journal article" date="2021" name="Evol. Appl.">
        <title>The genome of the Pyrenean desman and the effects of bottlenecks and inbreeding on the genomic landscape of an endangered species.</title>
        <authorList>
            <person name="Escoda L."/>
            <person name="Castresana J."/>
        </authorList>
    </citation>
    <scope>NUCLEOTIDE SEQUENCE</scope>
    <source>
        <strain evidence="14">IBE-C5619</strain>
    </source>
</reference>
<evidence type="ECO:0000256" key="1">
    <source>
        <dbReference type="ARBA" id="ARBA00004173"/>
    </source>
</evidence>
<keyword evidence="4" id="KW-0806">Transcription termination</keyword>
<comment type="caution">
    <text evidence="14">The sequence shown here is derived from an EMBL/GenBank/DDBJ whole genome shotgun (WGS) entry which is preliminary data.</text>
</comment>
<dbReference type="Gene3D" id="1.25.70.10">
    <property type="entry name" value="Transcription termination factor 3, mitochondrial"/>
    <property type="match status" value="2"/>
</dbReference>
<sequence length="475" mass="54463">MGPADLLDKASCGHQQQDTNSVFEKLRTPSPNSPPQRSPRSPVAPCRPSRFKLWRMAVSDVTSTRDTRPEVRLATCAPFSAQFPEASILKRLGYLTIMTPRDLLYMRSTFVFDSRFWVTRFSAEVLSKSVSFRFFGVKHDDTDTEPLENEELLNNLLTIGVDVHMARKRQPGVFNKMGTNEQGLKMFLMSKGASKKVIASIISRYPRAMTRKVESLSERWDLWKRIMTSDLEIINVLERSPESFFRSEDNQNLEKNIEFLYSVGLSDQLLRRLLNNAPRTFSNSLHLNKQMIALLKKVSLSLGHSDPEDFIRKIIFKNPFILIQSTKRVKANIEFLQSTFNLNNEKLLILICGPAAEILDISTDYAKKNYMNIKEKLVSLGCTEEEVLKFVLSYPDLIFLGEKKFSDKIDCLLEENISVAQIIESPRILDSSISTLKSRIKELVNAGYDLRTSKLNLLSWSQKRYKAKLKKLNIE</sequence>
<evidence type="ECO:0000256" key="8">
    <source>
        <dbReference type="ARBA" id="ARBA00023015"/>
    </source>
</evidence>
<evidence type="ECO:0000256" key="4">
    <source>
        <dbReference type="ARBA" id="ARBA00022472"/>
    </source>
</evidence>
<comment type="subunit">
    <text evidence="3">Monomer.</text>
</comment>